<dbReference type="EMBL" id="JAOYFB010000038">
    <property type="protein sequence ID" value="KAK4027525.1"/>
    <property type="molecule type" value="Genomic_DNA"/>
</dbReference>
<evidence type="ECO:0000259" key="6">
    <source>
        <dbReference type="PROSITE" id="PS50950"/>
    </source>
</evidence>
<dbReference type="Pfam" id="PF05485">
    <property type="entry name" value="THAP"/>
    <property type="match status" value="1"/>
</dbReference>
<reference evidence="7 8" key="1">
    <citation type="journal article" date="2023" name="Nucleic Acids Res.">
        <title>The hologenome of Daphnia magna reveals possible DNA methylation and microbiome-mediated evolution of the host genome.</title>
        <authorList>
            <person name="Chaturvedi A."/>
            <person name="Li X."/>
            <person name="Dhandapani V."/>
            <person name="Marshall H."/>
            <person name="Kissane S."/>
            <person name="Cuenca-Cambronero M."/>
            <person name="Asole G."/>
            <person name="Calvet F."/>
            <person name="Ruiz-Romero M."/>
            <person name="Marangio P."/>
            <person name="Guigo R."/>
            <person name="Rago D."/>
            <person name="Mirbahai L."/>
            <person name="Eastwood N."/>
            <person name="Colbourne J.K."/>
            <person name="Zhou J."/>
            <person name="Mallon E."/>
            <person name="Orsini L."/>
        </authorList>
    </citation>
    <scope>NUCLEOTIDE SEQUENCE [LARGE SCALE GENOMIC DNA]</scope>
    <source>
        <strain evidence="7">LRV0_1</strain>
    </source>
</reference>
<organism evidence="7 8">
    <name type="scientific">Daphnia magna</name>
    <dbReference type="NCBI Taxonomy" id="35525"/>
    <lineage>
        <taxon>Eukaryota</taxon>
        <taxon>Metazoa</taxon>
        <taxon>Ecdysozoa</taxon>
        <taxon>Arthropoda</taxon>
        <taxon>Crustacea</taxon>
        <taxon>Branchiopoda</taxon>
        <taxon>Diplostraca</taxon>
        <taxon>Cladocera</taxon>
        <taxon>Anomopoda</taxon>
        <taxon>Daphniidae</taxon>
        <taxon>Daphnia</taxon>
    </lineage>
</organism>
<evidence type="ECO:0000256" key="3">
    <source>
        <dbReference type="ARBA" id="ARBA00022833"/>
    </source>
</evidence>
<feature type="domain" description="THAP-type" evidence="6">
    <location>
        <begin position="1"/>
        <end position="86"/>
    </location>
</feature>
<proteinExistence type="predicted"/>
<evidence type="ECO:0000313" key="8">
    <source>
        <dbReference type="Proteomes" id="UP001234178"/>
    </source>
</evidence>
<gene>
    <name evidence="7" type="ORF">OUZ56_016570</name>
</gene>
<keyword evidence="8" id="KW-1185">Reference proteome</keyword>
<comment type="caution">
    <text evidence="7">The sequence shown here is derived from an EMBL/GenBank/DDBJ whole genome shotgun (WGS) entry which is preliminary data.</text>
</comment>
<keyword evidence="4 5" id="KW-0238">DNA-binding</keyword>
<dbReference type="InterPro" id="IPR006612">
    <property type="entry name" value="THAP_Znf"/>
</dbReference>
<dbReference type="Proteomes" id="UP001234178">
    <property type="component" value="Unassembled WGS sequence"/>
</dbReference>
<protein>
    <recommendedName>
        <fullName evidence="6">THAP-type domain-containing protein</fullName>
    </recommendedName>
</protein>
<name>A0ABR0AQX8_9CRUS</name>
<keyword evidence="2 5" id="KW-0863">Zinc-finger</keyword>
<evidence type="ECO:0000256" key="2">
    <source>
        <dbReference type="ARBA" id="ARBA00022771"/>
    </source>
</evidence>
<dbReference type="SUPFAM" id="SSF57716">
    <property type="entry name" value="Glucocorticoid receptor-like (DNA-binding domain)"/>
    <property type="match status" value="1"/>
</dbReference>
<evidence type="ECO:0000256" key="1">
    <source>
        <dbReference type="ARBA" id="ARBA00022723"/>
    </source>
</evidence>
<evidence type="ECO:0000313" key="7">
    <source>
        <dbReference type="EMBL" id="KAK4027525.1"/>
    </source>
</evidence>
<keyword evidence="1" id="KW-0479">Metal-binding</keyword>
<dbReference type="PROSITE" id="PS50950">
    <property type="entry name" value="ZF_THAP"/>
    <property type="match status" value="1"/>
</dbReference>
<evidence type="ECO:0000256" key="5">
    <source>
        <dbReference type="PROSITE-ProRule" id="PRU00309"/>
    </source>
</evidence>
<sequence length="171" mass="19635">MVKFFSVVGCKSQYVQVGIRFFRVPKVNLKACSEQQQNTKKRLLLWIKQLKKGSGDIDNKYVCSKHFHPGKPVNEETNPDWVPSLIGKSEESNNTIPIRTETCEHSTVLKCNCDKLVLLTIIHQLEVKLKSSLQEVAEKTSIIKTRTEERDNAIHQLQRTEVLIDEVAFKQ</sequence>
<keyword evidence="3" id="KW-0862">Zinc</keyword>
<accession>A0ABR0AQX8</accession>
<dbReference type="SMART" id="SM00980">
    <property type="entry name" value="THAP"/>
    <property type="match status" value="1"/>
</dbReference>
<evidence type="ECO:0000256" key="4">
    <source>
        <dbReference type="ARBA" id="ARBA00023125"/>
    </source>
</evidence>